<name>A0AAV7RR54_PLEWA</name>
<reference evidence="1" key="1">
    <citation type="journal article" date="2022" name="bioRxiv">
        <title>Sequencing and chromosome-scale assembly of the giantPleurodeles waltlgenome.</title>
        <authorList>
            <person name="Brown T."/>
            <person name="Elewa A."/>
            <person name="Iarovenko S."/>
            <person name="Subramanian E."/>
            <person name="Araus A.J."/>
            <person name="Petzold A."/>
            <person name="Susuki M."/>
            <person name="Suzuki K.-i.T."/>
            <person name="Hayashi T."/>
            <person name="Toyoda A."/>
            <person name="Oliveira C."/>
            <person name="Osipova E."/>
            <person name="Leigh N.D."/>
            <person name="Simon A."/>
            <person name="Yun M.H."/>
        </authorList>
    </citation>
    <scope>NUCLEOTIDE SEQUENCE</scope>
    <source>
        <strain evidence="1">20211129_DDA</strain>
        <tissue evidence="1">Liver</tissue>
    </source>
</reference>
<dbReference type="Proteomes" id="UP001066276">
    <property type="component" value="Chromosome 5"/>
</dbReference>
<organism evidence="1 2">
    <name type="scientific">Pleurodeles waltl</name>
    <name type="common">Iberian ribbed newt</name>
    <dbReference type="NCBI Taxonomy" id="8319"/>
    <lineage>
        <taxon>Eukaryota</taxon>
        <taxon>Metazoa</taxon>
        <taxon>Chordata</taxon>
        <taxon>Craniata</taxon>
        <taxon>Vertebrata</taxon>
        <taxon>Euteleostomi</taxon>
        <taxon>Amphibia</taxon>
        <taxon>Batrachia</taxon>
        <taxon>Caudata</taxon>
        <taxon>Salamandroidea</taxon>
        <taxon>Salamandridae</taxon>
        <taxon>Pleurodelinae</taxon>
        <taxon>Pleurodeles</taxon>
    </lineage>
</organism>
<keyword evidence="2" id="KW-1185">Reference proteome</keyword>
<accession>A0AAV7RR54</accession>
<gene>
    <name evidence="1" type="ORF">NDU88_006788</name>
</gene>
<dbReference type="AlphaFoldDB" id="A0AAV7RR54"/>
<sequence>MCALREEIFSCGLLRGQSVRGSHPSRDPHWSCLESRDKREQGVHTHTLSLSSLFTATTLATGTYHRNLDKEKRLLR</sequence>
<proteinExistence type="predicted"/>
<protein>
    <submittedName>
        <fullName evidence="1">Uncharacterized protein</fullName>
    </submittedName>
</protein>
<evidence type="ECO:0000313" key="1">
    <source>
        <dbReference type="EMBL" id="KAJ1154031.1"/>
    </source>
</evidence>
<evidence type="ECO:0000313" key="2">
    <source>
        <dbReference type="Proteomes" id="UP001066276"/>
    </source>
</evidence>
<comment type="caution">
    <text evidence="1">The sequence shown here is derived from an EMBL/GenBank/DDBJ whole genome shotgun (WGS) entry which is preliminary data.</text>
</comment>
<dbReference type="EMBL" id="JANPWB010000009">
    <property type="protein sequence ID" value="KAJ1154031.1"/>
    <property type="molecule type" value="Genomic_DNA"/>
</dbReference>